<dbReference type="Pfam" id="PF04324">
    <property type="entry name" value="Fer2_BFD"/>
    <property type="match status" value="1"/>
</dbReference>
<dbReference type="Gene3D" id="1.10.10.1100">
    <property type="entry name" value="BFD-like [2Fe-2S]-binding domain"/>
    <property type="match status" value="1"/>
</dbReference>
<feature type="domain" description="FAD dependent oxidoreductase" evidence="1">
    <location>
        <begin position="3"/>
        <end position="356"/>
    </location>
</feature>
<dbReference type="Gene3D" id="3.50.50.60">
    <property type="entry name" value="FAD/NAD(P)-binding domain"/>
    <property type="match status" value="1"/>
</dbReference>
<evidence type="ECO:0000313" key="4">
    <source>
        <dbReference type="Proteomes" id="UP000886858"/>
    </source>
</evidence>
<proteinExistence type="predicted"/>
<dbReference type="AlphaFoldDB" id="A0A9D2I4H3"/>
<sequence>MTDVIVIGAGVTGCAIARELSRYDLDVLVLEREEDVCCGTSKANSAIVHAGFDAVPGTWKARLNVEGNRMMDALSQELDFPFKRNGSLVLCFSEDQIGGLEELYQRGIANGVPDLRIVKGKEIHEIEPNLSDDVYAMLYAPTGGIVCPFKMTIALAENAFVNGVSFRFQTEVKNISRKMVSGMPDGYLVQTADAEYECRAVVNAAGVYADVFNNMVSSHTLHITPRRGEYILMDKKAGNFVSHTIFQQPTRLGKGILVTPTVHGNLLAGPTAEDISDKEATNTTAEGLAQVMEKARISASRVPLNMAITSFSGLRACEENGDFVLGEAADAPGFFNAAGIDSPGLSSAPAIGVMLAGQISERLHAPRKSEFHAKRKDIPCIAASTPEEIAALIASDPAYGNVICRCETVTEGEIVNAIRRPLGARSLDGVKRRTRAGMGRCQAGFCSPRVMEILARELGVSPLTLTKSGGGSRLLTGMTKDNLV</sequence>
<gene>
    <name evidence="3" type="ORF">H9717_00970</name>
</gene>
<dbReference type="InterPro" id="IPR041854">
    <property type="entry name" value="BFD-like_2Fe2S-bd_dom_sf"/>
</dbReference>
<dbReference type="InterPro" id="IPR007419">
    <property type="entry name" value="BFD-like_2Fe2S-bd_dom"/>
</dbReference>
<dbReference type="InterPro" id="IPR036188">
    <property type="entry name" value="FAD/NAD-bd_sf"/>
</dbReference>
<dbReference type="InterPro" id="IPR052745">
    <property type="entry name" value="G3P_Oxidase/Oxidoreductase"/>
</dbReference>
<organism evidence="3 4">
    <name type="scientific">Candidatus Eisenbergiella merdipullorum</name>
    <dbReference type="NCBI Taxonomy" id="2838553"/>
    <lineage>
        <taxon>Bacteria</taxon>
        <taxon>Bacillati</taxon>
        <taxon>Bacillota</taxon>
        <taxon>Clostridia</taxon>
        <taxon>Lachnospirales</taxon>
        <taxon>Lachnospiraceae</taxon>
        <taxon>Eisenbergiella</taxon>
    </lineage>
</organism>
<evidence type="ECO:0000259" key="1">
    <source>
        <dbReference type="Pfam" id="PF01266"/>
    </source>
</evidence>
<accession>A0A9D2I4H3</accession>
<dbReference type="PANTHER" id="PTHR42720:SF1">
    <property type="entry name" value="GLYCEROL 3-PHOSPHATE OXIDASE"/>
    <property type="match status" value="1"/>
</dbReference>
<name>A0A9D2I4H3_9FIRM</name>
<feature type="domain" description="BFD-like [2Fe-2S]-binding" evidence="2">
    <location>
        <begin position="402"/>
        <end position="456"/>
    </location>
</feature>
<reference evidence="3" key="1">
    <citation type="journal article" date="2021" name="PeerJ">
        <title>Extensive microbial diversity within the chicken gut microbiome revealed by metagenomics and culture.</title>
        <authorList>
            <person name="Gilroy R."/>
            <person name="Ravi A."/>
            <person name="Getino M."/>
            <person name="Pursley I."/>
            <person name="Horton D.L."/>
            <person name="Alikhan N.F."/>
            <person name="Baker D."/>
            <person name="Gharbi K."/>
            <person name="Hall N."/>
            <person name="Watson M."/>
            <person name="Adriaenssens E.M."/>
            <person name="Foster-Nyarko E."/>
            <person name="Jarju S."/>
            <person name="Secka A."/>
            <person name="Antonio M."/>
            <person name="Oren A."/>
            <person name="Chaudhuri R.R."/>
            <person name="La Ragione R."/>
            <person name="Hildebrand F."/>
            <person name="Pallen M.J."/>
        </authorList>
    </citation>
    <scope>NUCLEOTIDE SEQUENCE</scope>
    <source>
        <strain evidence="3">CHK179-7159</strain>
    </source>
</reference>
<dbReference type="CDD" id="cd19946">
    <property type="entry name" value="GlpA-like_Fer2_BFD-like"/>
    <property type="match status" value="1"/>
</dbReference>
<evidence type="ECO:0000313" key="3">
    <source>
        <dbReference type="EMBL" id="HJA91689.1"/>
    </source>
</evidence>
<dbReference type="Gene3D" id="3.30.9.10">
    <property type="entry name" value="D-Amino Acid Oxidase, subunit A, domain 2"/>
    <property type="match status" value="1"/>
</dbReference>
<protein>
    <submittedName>
        <fullName evidence="3">NAD(P)/FAD-dependent oxidoreductase</fullName>
    </submittedName>
</protein>
<comment type="caution">
    <text evidence="3">The sequence shown here is derived from an EMBL/GenBank/DDBJ whole genome shotgun (WGS) entry which is preliminary data.</text>
</comment>
<dbReference type="Proteomes" id="UP000886858">
    <property type="component" value="Unassembled WGS sequence"/>
</dbReference>
<dbReference type="PANTHER" id="PTHR42720">
    <property type="entry name" value="GLYCEROL-3-PHOSPHATE DEHYDROGENASE"/>
    <property type="match status" value="1"/>
</dbReference>
<dbReference type="InterPro" id="IPR006076">
    <property type="entry name" value="FAD-dep_OxRdtase"/>
</dbReference>
<reference evidence="3" key="2">
    <citation type="submission" date="2021-04" db="EMBL/GenBank/DDBJ databases">
        <authorList>
            <person name="Gilroy R."/>
        </authorList>
    </citation>
    <scope>NUCLEOTIDE SEQUENCE</scope>
    <source>
        <strain evidence="3">CHK179-7159</strain>
    </source>
</reference>
<dbReference type="EMBL" id="DWYY01000008">
    <property type="protein sequence ID" value="HJA91689.1"/>
    <property type="molecule type" value="Genomic_DNA"/>
</dbReference>
<evidence type="ECO:0000259" key="2">
    <source>
        <dbReference type="Pfam" id="PF04324"/>
    </source>
</evidence>
<dbReference type="SUPFAM" id="SSF51905">
    <property type="entry name" value="FAD/NAD(P)-binding domain"/>
    <property type="match status" value="1"/>
</dbReference>
<dbReference type="Pfam" id="PF01266">
    <property type="entry name" value="DAO"/>
    <property type="match status" value="1"/>
</dbReference>